<feature type="transmembrane region" description="Helical" evidence="8">
    <location>
        <begin position="90"/>
        <end position="123"/>
    </location>
</feature>
<dbReference type="InterPro" id="IPR011606">
    <property type="entry name" value="Brnchd-chn_aa_trnsp_permease"/>
</dbReference>
<proteinExistence type="inferred from homology"/>
<dbReference type="EMBL" id="SRMF01000002">
    <property type="protein sequence ID" value="TGG94090.1"/>
    <property type="molecule type" value="Genomic_DNA"/>
</dbReference>
<evidence type="ECO:0000256" key="6">
    <source>
        <dbReference type="ARBA" id="ARBA00022989"/>
    </source>
</evidence>
<reference evidence="9 10" key="1">
    <citation type="submission" date="2019-04" db="EMBL/GenBank/DDBJ databases">
        <title>Natronospirillum operosus gen. nov., sp. nov., a haloalkaliphilic satellite isolated from decaying biomass of laboratory culture of cyanobacterium Geitlerinema sp. and proposal of Natronospirillaceae fam. nov. and Saccharospirillaceae fam. nov.</title>
        <authorList>
            <person name="Kevbrin V."/>
            <person name="Boltyanskaya Y."/>
            <person name="Koziaeva V."/>
            <person name="Grouzdev D.S."/>
            <person name="Park M."/>
            <person name="Cho J."/>
        </authorList>
    </citation>
    <scope>NUCLEOTIDE SEQUENCE [LARGE SCALE GENOMIC DNA]</scope>
    <source>
        <strain evidence="9 10">G-116</strain>
    </source>
</reference>
<feature type="transmembrane region" description="Helical" evidence="8">
    <location>
        <begin position="175"/>
        <end position="199"/>
    </location>
</feature>
<evidence type="ECO:0000256" key="3">
    <source>
        <dbReference type="ARBA" id="ARBA00022448"/>
    </source>
</evidence>
<evidence type="ECO:0000313" key="10">
    <source>
        <dbReference type="Proteomes" id="UP000297475"/>
    </source>
</evidence>
<feature type="transmembrane region" description="Helical" evidence="8">
    <location>
        <begin position="61"/>
        <end position="84"/>
    </location>
</feature>
<dbReference type="Proteomes" id="UP000297475">
    <property type="component" value="Unassembled WGS sequence"/>
</dbReference>
<dbReference type="GO" id="GO:0005886">
    <property type="term" value="C:plasma membrane"/>
    <property type="evidence" value="ECO:0007669"/>
    <property type="project" value="UniProtKB-SubCell"/>
</dbReference>
<keyword evidence="4" id="KW-1003">Cell membrane</keyword>
<dbReference type="PANTHER" id="PTHR34979:SF1">
    <property type="entry name" value="INNER MEMBRANE PROTEIN YGAZ"/>
    <property type="match status" value="1"/>
</dbReference>
<dbReference type="AlphaFoldDB" id="A0A4Z0WHL6"/>
<accession>A0A4Z0WHL6</accession>
<keyword evidence="3" id="KW-0813">Transport</keyword>
<keyword evidence="7 8" id="KW-0472">Membrane</keyword>
<evidence type="ECO:0000256" key="4">
    <source>
        <dbReference type="ARBA" id="ARBA00022475"/>
    </source>
</evidence>
<feature type="transmembrane region" description="Helical" evidence="8">
    <location>
        <begin position="206"/>
        <end position="225"/>
    </location>
</feature>
<evidence type="ECO:0000256" key="1">
    <source>
        <dbReference type="ARBA" id="ARBA00004651"/>
    </source>
</evidence>
<evidence type="ECO:0000256" key="5">
    <source>
        <dbReference type="ARBA" id="ARBA00022692"/>
    </source>
</evidence>
<dbReference type="GO" id="GO:1903785">
    <property type="term" value="P:L-valine transmembrane transport"/>
    <property type="evidence" value="ECO:0007669"/>
    <property type="project" value="TreeGrafter"/>
</dbReference>
<dbReference type="Pfam" id="PF03591">
    <property type="entry name" value="AzlC"/>
    <property type="match status" value="1"/>
</dbReference>
<protein>
    <submittedName>
        <fullName evidence="9">Branched-chain amino acid ABC transporter permease</fullName>
    </submittedName>
</protein>
<evidence type="ECO:0000313" key="9">
    <source>
        <dbReference type="EMBL" id="TGG94090.1"/>
    </source>
</evidence>
<keyword evidence="6 8" id="KW-1133">Transmembrane helix</keyword>
<sequence>MTAVDSVQTKLPFPSITPAPILPALSTRALWLIMRAMNQSTSLPVTAAAGRALMSGLRASLPLAIGYAPMAFSFGVVGIQAGLATWETLLISLIVFAGAAQFILVSMLAAGSGAGAALIAVWVLNLRHLFYGPALLSQLRERPGRLLPALAFGLTDEVFATAMAESTRTAVTPAWTLGVGIGAYSAWVGGTALGAWLGVGLGEGETVISHALTFVLPGLFIALLASALQRFLWPVVAVAATVTLILGWFYPSHVAMMAGMVAGALIRPALQDRSAEPQP</sequence>
<organism evidence="9 10">
    <name type="scientific">Natronospirillum operosum</name>
    <dbReference type="NCBI Taxonomy" id="2759953"/>
    <lineage>
        <taxon>Bacteria</taxon>
        <taxon>Pseudomonadati</taxon>
        <taxon>Pseudomonadota</taxon>
        <taxon>Gammaproteobacteria</taxon>
        <taxon>Oceanospirillales</taxon>
        <taxon>Natronospirillaceae</taxon>
        <taxon>Natronospirillum</taxon>
    </lineage>
</organism>
<dbReference type="OrthoDB" id="3181706at2"/>
<comment type="caution">
    <text evidence="9">The sequence shown here is derived from an EMBL/GenBank/DDBJ whole genome shotgun (WGS) entry which is preliminary data.</text>
</comment>
<keyword evidence="10" id="KW-1185">Reference proteome</keyword>
<evidence type="ECO:0000256" key="8">
    <source>
        <dbReference type="SAM" id="Phobius"/>
    </source>
</evidence>
<keyword evidence="5 8" id="KW-0812">Transmembrane</keyword>
<dbReference type="PANTHER" id="PTHR34979">
    <property type="entry name" value="INNER MEMBRANE PROTEIN YGAZ"/>
    <property type="match status" value="1"/>
</dbReference>
<feature type="transmembrane region" description="Helical" evidence="8">
    <location>
        <begin position="231"/>
        <end position="250"/>
    </location>
</feature>
<comment type="similarity">
    <text evidence="2">Belongs to the AzlC family.</text>
</comment>
<evidence type="ECO:0000256" key="2">
    <source>
        <dbReference type="ARBA" id="ARBA00010735"/>
    </source>
</evidence>
<comment type="subcellular location">
    <subcellularLocation>
        <location evidence="1">Cell membrane</location>
        <topology evidence="1">Multi-pass membrane protein</topology>
    </subcellularLocation>
</comment>
<gene>
    <name evidence="9" type="ORF">E4656_07900</name>
</gene>
<name>A0A4Z0WHL6_9GAMM</name>
<evidence type="ECO:0000256" key="7">
    <source>
        <dbReference type="ARBA" id="ARBA00023136"/>
    </source>
</evidence>